<dbReference type="GO" id="GO:0004519">
    <property type="term" value="F:endonuclease activity"/>
    <property type="evidence" value="ECO:0007669"/>
    <property type="project" value="UniProtKB-KW"/>
</dbReference>
<dbReference type="Pfam" id="PF03372">
    <property type="entry name" value="Exo_endo_phos"/>
    <property type="match status" value="1"/>
</dbReference>
<comment type="caution">
    <text evidence="3">The sequence shown here is derived from an EMBL/GenBank/DDBJ whole genome shotgun (WGS) entry which is preliminary data.</text>
</comment>
<keyword evidence="4" id="KW-1185">Reference proteome</keyword>
<dbReference type="InterPro" id="IPR005135">
    <property type="entry name" value="Endo/exonuclease/phosphatase"/>
</dbReference>
<dbReference type="GO" id="GO:0004527">
    <property type="term" value="F:exonuclease activity"/>
    <property type="evidence" value="ECO:0007669"/>
    <property type="project" value="UniProtKB-KW"/>
</dbReference>
<organism evidence="3 4">
    <name type="scientific">Parahaliea maris</name>
    <dbReference type="NCBI Taxonomy" id="2716870"/>
    <lineage>
        <taxon>Bacteria</taxon>
        <taxon>Pseudomonadati</taxon>
        <taxon>Pseudomonadota</taxon>
        <taxon>Gammaproteobacteria</taxon>
        <taxon>Cellvibrionales</taxon>
        <taxon>Halieaceae</taxon>
        <taxon>Parahaliea</taxon>
    </lineage>
</organism>
<dbReference type="EMBL" id="VRZA01000001">
    <property type="protein sequence ID" value="TXS96187.1"/>
    <property type="molecule type" value="Genomic_DNA"/>
</dbReference>
<evidence type="ECO:0000313" key="3">
    <source>
        <dbReference type="EMBL" id="TXS96187.1"/>
    </source>
</evidence>
<proteinExistence type="predicted"/>
<protein>
    <submittedName>
        <fullName evidence="3">Endonuclease/exonuclease/phosphatase family protein</fullName>
    </submittedName>
</protein>
<keyword evidence="3" id="KW-0378">Hydrolase</keyword>
<gene>
    <name evidence="3" type="ORF">FV139_01385</name>
</gene>
<feature type="signal peptide" evidence="1">
    <location>
        <begin position="1"/>
        <end position="25"/>
    </location>
</feature>
<sequence>MRTTPRLITPARLVLAMLLAGSLQAAPVSTTSQELEGAVEGCARHLGTMPVALGQELSFPLNVASWNIQKSGNPGWLDDLTTFAGDTQLTFVQEAALFANLAEVRPNAPLYQSFSQGYTSGDLQTGVMTLSTHAPTMQCNFTRLEPWLGTPKAAAVTEHALSGYSQRLLAINLHAVNFTLGTEDLRQQLRPLKTLLSHHRGPVILAGDFNTWSDARQTLVDAALARYGLQPLGFEPDLRTTAFGRPLDHIFVRGLAALHTEVIPVRSSDHNMLRARLQLTM</sequence>
<dbReference type="InterPro" id="IPR036691">
    <property type="entry name" value="Endo/exonu/phosph_ase_sf"/>
</dbReference>
<evidence type="ECO:0000259" key="2">
    <source>
        <dbReference type="Pfam" id="PF03372"/>
    </source>
</evidence>
<dbReference type="AlphaFoldDB" id="A0A5C9A9C7"/>
<keyword evidence="3" id="KW-0540">Nuclease</keyword>
<accession>A0A5C9A9C7</accession>
<keyword evidence="3" id="KW-0255">Endonuclease</keyword>
<feature type="chain" id="PRO_5022672576" evidence="1">
    <location>
        <begin position="26"/>
        <end position="281"/>
    </location>
</feature>
<dbReference type="Gene3D" id="3.60.10.10">
    <property type="entry name" value="Endonuclease/exonuclease/phosphatase"/>
    <property type="match status" value="1"/>
</dbReference>
<dbReference type="Proteomes" id="UP000321039">
    <property type="component" value="Unassembled WGS sequence"/>
</dbReference>
<reference evidence="3 4" key="1">
    <citation type="submission" date="2019-08" db="EMBL/GenBank/DDBJ databases">
        <title>Parahaliea maris sp. nov., isolated from the surface seawater.</title>
        <authorList>
            <person name="Liu Y."/>
        </authorList>
    </citation>
    <scope>NUCLEOTIDE SEQUENCE [LARGE SCALE GENOMIC DNA]</scope>
    <source>
        <strain evidence="3 4">HSLHS9</strain>
    </source>
</reference>
<keyword evidence="1" id="KW-0732">Signal</keyword>
<evidence type="ECO:0000256" key="1">
    <source>
        <dbReference type="SAM" id="SignalP"/>
    </source>
</evidence>
<dbReference type="NCBIfam" id="NF003840">
    <property type="entry name" value="PRK05421.1-2"/>
    <property type="match status" value="1"/>
</dbReference>
<name>A0A5C9A9C7_9GAMM</name>
<dbReference type="SUPFAM" id="SSF56219">
    <property type="entry name" value="DNase I-like"/>
    <property type="match status" value="1"/>
</dbReference>
<feature type="domain" description="Endonuclease/exonuclease/phosphatase" evidence="2">
    <location>
        <begin position="64"/>
        <end position="270"/>
    </location>
</feature>
<keyword evidence="3" id="KW-0269">Exonuclease</keyword>
<dbReference type="NCBIfam" id="NF003842">
    <property type="entry name" value="PRK05421.1-4"/>
    <property type="match status" value="1"/>
</dbReference>
<evidence type="ECO:0000313" key="4">
    <source>
        <dbReference type="Proteomes" id="UP000321039"/>
    </source>
</evidence>